<dbReference type="InterPro" id="IPR017927">
    <property type="entry name" value="FAD-bd_FR_type"/>
</dbReference>
<dbReference type="Pfam" id="PF03475">
    <property type="entry name" value="YiiM_3-alpha"/>
    <property type="match status" value="1"/>
</dbReference>
<dbReference type="InterPro" id="IPR012675">
    <property type="entry name" value="Beta-grasp_dom_sf"/>
</dbReference>
<dbReference type="InterPro" id="IPR005302">
    <property type="entry name" value="MoCF_Sase_C"/>
</dbReference>
<evidence type="ECO:0000256" key="8">
    <source>
        <dbReference type="ARBA" id="ARBA00023014"/>
    </source>
</evidence>
<dbReference type="AlphaFoldDB" id="A0A6A6IJE0"/>
<dbReference type="GO" id="GO:0051537">
    <property type="term" value="F:2 iron, 2 sulfur cluster binding"/>
    <property type="evidence" value="ECO:0007669"/>
    <property type="project" value="UniProtKB-KW"/>
</dbReference>
<keyword evidence="2" id="KW-0285">Flavoprotein</keyword>
<dbReference type="GO" id="GO:0030151">
    <property type="term" value="F:molybdenum ion binding"/>
    <property type="evidence" value="ECO:0007669"/>
    <property type="project" value="InterPro"/>
</dbReference>
<dbReference type="InterPro" id="IPR011037">
    <property type="entry name" value="Pyrv_Knase-like_insert_dom_sf"/>
</dbReference>
<dbReference type="SUPFAM" id="SSF63380">
    <property type="entry name" value="Riboflavin synthase domain-like"/>
    <property type="match status" value="1"/>
</dbReference>
<keyword evidence="6" id="KW-0560">Oxidoreductase</keyword>
<protein>
    <submittedName>
        <fullName evidence="12">3-chlorobenzoate-3,4-dioxygenase reductase subunit</fullName>
    </submittedName>
</protein>
<keyword evidence="5" id="KW-0479">Metal-binding</keyword>
<dbReference type="Gene3D" id="2.40.30.10">
    <property type="entry name" value="Translation factors"/>
    <property type="match status" value="1"/>
</dbReference>
<dbReference type="CDD" id="cd06185">
    <property type="entry name" value="PDR_like"/>
    <property type="match status" value="1"/>
</dbReference>
<gene>
    <name evidence="12" type="ORF">BU26DRAFT_518736</name>
</gene>
<evidence type="ECO:0000256" key="3">
    <source>
        <dbReference type="ARBA" id="ARBA00022643"/>
    </source>
</evidence>
<evidence type="ECO:0000256" key="5">
    <source>
        <dbReference type="ARBA" id="ARBA00022723"/>
    </source>
</evidence>
<name>A0A6A6IJE0_9PLEO</name>
<feature type="domain" description="FAD-binding FR-type" evidence="11">
    <location>
        <begin position="212"/>
        <end position="315"/>
    </location>
</feature>
<dbReference type="InterPro" id="IPR039261">
    <property type="entry name" value="FNR_nucleotide-bd"/>
</dbReference>
<dbReference type="EMBL" id="ML987194">
    <property type="protein sequence ID" value="KAF2250339.1"/>
    <property type="molecule type" value="Genomic_DNA"/>
</dbReference>
<evidence type="ECO:0000313" key="12">
    <source>
        <dbReference type="EMBL" id="KAF2250339.1"/>
    </source>
</evidence>
<dbReference type="SUPFAM" id="SSF52343">
    <property type="entry name" value="Ferredoxin reductase-like, C-terminal NADP-linked domain"/>
    <property type="match status" value="1"/>
</dbReference>
<keyword evidence="3" id="KW-0288">FMN</keyword>
<dbReference type="Pfam" id="PF22290">
    <property type="entry name" value="DmmA-like_N"/>
    <property type="match status" value="1"/>
</dbReference>
<accession>A0A6A6IJE0</accession>
<dbReference type="InterPro" id="IPR054582">
    <property type="entry name" value="DmmA-like_N"/>
</dbReference>
<dbReference type="RefSeq" id="XP_033685343.1">
    <property type="nucleotide sequence ID" value="XM_033828884.1"/>
</dbReference>
<dbReference type="InterPro" id="IPR017938">
    <property type="entry name" value="Riboflavin_synthase-like_b-brl"/>
</dbReference>
<dbReference type="InterPro" id="IPR005163">
    <property type="entry name" value="Tri_helical_YiiM-like"/>
</dbReference>
<evidence type="ECO:0000259" key="9">
    <source>
        <dbReference type="PROSITE" id="PS51085"/>
    </source>
</evidence>
<proteinExistence type="predicted"/>
<evidence type="ECO:0000259" key="10">
    <source>
        <dbReference type="PROSITE" id="PS51340"/>
    </source>
</evidence>
<dbReference type="Gene3D" id="3.10.20.30">
    <property type="match status" value="1"/>
</dbReference>
<keyword evidence="4" id="KW-0001">2Fe-2S</keyword>
<dbReference type="Pfam" id="PF00111">
    <property type="entry name" value="Fer2"/>
    <property type="match status" value="1"/>
</dbReference>
<evidence type="ECO:0000259" key="11">
    <source>
        <dbReference type="PROSITE" id="PS51384"/>
    </source>
</evidence>
<feature type="domain" description="2Fe-2S ferredoxin-type" evidence="9">
    <location>
        <begin position="425"/>
        <end position="538"/>
    </location>
</feature>
<sequence>MTSAIYKTPLSGPVEITKAGISTDEHAYEPHRSPDKAIHQYSSAHYPVWAAEIPESAHLFRPGAFGENLFTDELDERKLCIGDKVAIGEVVLEVSEPRSPCYKLNHRFQVKNMANRTQTLLRCGWLYRVLEPGHVNAGDMIRLLERPSPEWTVARIMYYMFLEKGNIDMMKEIVALPALGEEIRRTFRKRLDKGMAEDSNGRMYGDETVNFDTWKEYCIAEKRRETGKITTFVLEAVEEMKEDDVVPVEPGSHVRVKLGGKLVRAYSVVGGTSKRFELGIALEPESRGGSKYMHEQTQPGDVLTFGRITASFPLAKDADKHIIIAGGIGITAFLAALKHLRTTQQIYELHFAVADEVPFKQHIAVLGANAKIYKKSQGQRLNLTDVFARADTNTHIYCCGPQRLQDAVASTAKEYGVPDSSVRFEQFTVTTSGDPFTAELKRSGKTVEVGPTQTLLDALREVGMDIDSSCEVGNCGTCRVEVCGGRVEHKGTGLLEEEKAEAMLSCVSRGIGRIINEETGSCSRFNEIDFRVSTQPSMYSYIQTLLCSRKSGPTTQTPCQCILKLAPRRHIQ</sequence>
<dbReference type="Pfam" id="PF03473">
    <property type="entry name" value="MOSC"/>
    <property type="match status" value="1"/>
</dbReference>
<evidence type="ECO:0000313" key="13">
    <source>
        <dbReference type="Proteomes" id="UP000800094"/>
    </source>
</evidence>
<keyword evidence="8" id="KW-0411">Iron-sulfur</keyword>
<keyword evidence="12" id="KW-0223">Dioxygenase</keyword>
<dbReference type="PROSITE" id="PS51085">
    <property type="entry name" value="2FE2S_FER_2"/>
    <property type="match status" value="1"/>
</dbReference>
<dbReference type="SUPFAM" id="SSF50800">
    <property type="entry name" value="PK beta-barrel domain-like"/>
    <property type="match status" value="1"/>
</dbReference>
<evidence type="ECO:0000256" key="2">
    <source>
        <dbReference type="ARBA" id="ARBA00022630"/>
    </source>
</evidence>
<evidence type="ECO:0000256" key="7">
    <source>
        <dbReference type="ARBA" id="ARBA00023004"/>
    </source>
</evidence>
<dbReference type="Gene3D" id="2.40.33.20">
    <property type="entry name" value="PK beta-barrel domain-like"/>
    <property type="match status" value="1"/>
</dbReference>
<dbReference type="InterPro" id="IPR052353">
    <property type="entry name" value="Benzoxazolinone_Detox_Enz"/>
</dbReference>
<dbReference type="GO" id="GO:0030170">
    <property type="term" value="F:pyridoxal phosphate binding"/>
    <property type="evidence" value="ECO:0007669"/>
    <property type="project" value="InterPro"/>
</dbReference>
<dbReference type="PROSITE" id="PS00197">
    <property type="entry name" value="2FE2S_FER_1"/>
    <property type="match status" value="1"/>
</dbReference>
<dbReference type="PROSITE" id="PS51340">
    <property type="entry name" value="MOSC"/>
    <property type="match status" value="1"/>
</dbReference>
<comment type="cofactor">
    <cofactor evidence="1">
        <name>FMN</name>
        <dbReference type="ChEBI" id="CHEBI:58210"/>
    </cofactor>
</comment>
<dbReference type="CDD" id="cd00207">
    <property type="entry name" value="fer2"/>
    <property type="match status" value="1"/>
</dbReference>
<evidence type="ECO:0000256" key="1">
    <source>
        <dbReference type="ARBA" id="ARBA00001917"/>
    </source>
</evidence>
<dbReference type="InterPro" id="IPR006058">
    <property type="entry name" value="2Fe2S_fd_BS"/>
</dbReference>
<evidence type="ECO:0000256" key="4">
    <source>
        <dbReference type="ARBA" id="ARBA00022714"/>
    </source>
</evidence>
<organism evidence="12 13">
    <name type="scientific">Trematosphaeria pertusa</name>
    <dbReference type="NCBI Taxonomy" id="390896"/>
    <lineage>
        <taxon>Eukaryota</taxon>
        <taxon>Fungi</taxon>
        <taxon>Dikarya</taxon>
        <taxon>Ascomycota</taxon>
        <taxon>Pezizomycotina</taxon>
        <taxon>Dothideomycetes</taxon>
        <taxon>Pleosporomycetidae</taxon>
        <taxon>Pleosporales</taxon>
        <taxon>Massarineae</taxon>
        <taxon>Trematosphaeriaceae</taxon>
        <taxon>Trematosphaeria</taxon>
    </lineage>
</organism>
<reference evidence="12" key="1">
    <citation type="journal article" date="2020" name="Stud. Mycol.">
        <title>101 Dothideomycetes genomes: a test case for predicting lifestyles and emergence of pathogens.</title>
        <authorList>
            <person name="Haridas S."/>
            <person name="Albert R."/>
            <person name="Binder M."/>
            <person name="Bloem J."/>
            <person name="Labutti K."/>
            <person name="Salamov A."/>
            <person name="Andreopoulos B."/>
            <person name="Baker S."/>
            <person name="Barry K."/>
            <person name="Bills G."/>
            <person name="Bluhm B."/>
            <person name="Cannon C."/>
            <person name="Castanera R."/>
            <person name="Culley D."/>
            <person name="Daum C."/>
            <person name="Ezra D."/>
            <person name="Gonzalez J."/>
            <person name="Henrissat B."/>
            <person name="Kuo A."/>
            <person name="Liang C."/>
            <person name="Lipzen A."/>
            <person name="Lutzoni F."/>
            <person name="Magnuson J."/>
            <person name="Mondo S."/>
            <person name="Nolan M."/>
            <person name="Ohm R."/>
            <person name="Pangilinan J."/>
            <person name="Park H.-J."/>
            <person name="Ramirez L."/>
            <person name="Alfaro M."/>
            <person name="Sun H."/>
            <person name="Tritt A."/>
            <person name="Yoshinaga Y."/>
            <person name="Zwiers L.-H."/>
            <person name="Turgeon B."/>
            <person name="Goodwin S."/>
            <person name="Spatafora J."/>
            <person name="Crous P."/>
            <person name="Grigoriev I."/>
        </authorList>
    </citation>
    <scope>NUCLEOTIDE SEQUENCE</scope>
    <source>
        <strain evidence="12">CBS 122368</strain>
    </source>
</reference>
<dbReference type="GO" id="GO:0051213">
    <property type="term" value="F:dioxygenase activity"/>
    <property type="evidence" value="ECO:0007669"/>
    <property type="project" value="UniProtKB-KW"/>
</dbReference>
<dbReference type="PANTHER" id="PTHR30212:SF2">
    <property type="entry name" value="PROTEIN YIIM"/>
    <property type="match status" value="1"/>
</dbReference>
<dbReference type="Proteomes" id="UP000800094">
    <property type="component" value="Unassembled WGS sequence"/>
</dbReference>
<keyword evidence="7" id="KW-0408">Iron</keyword>
<keyword evidence="13" id="KW-1185">Reference proteome</keyword>
<feature type="domain" description="MOSC" evidence="10">
    <location>
        <begin position="8"/>
        <end position="144"/>
    </location>
</feature>
<dbReference type="GeneID" id="54582214"/>
<dbReference type="PANTHER" id="PTHR30212">
    <property type="entry name" value="PROTEIN YIIM"/>
    <property type="match status" value="1"/>
</dbReference>
<dbReference type="OrthoDB" id="5390at2759"/>
<dbReference type="InterPro" id="IPR001041">
    <property type="entry name" value="2Fe-2S_ferredoxin-type"/>
</dbReference>
<dbReference type="PROSITE" id="PS51384">
    <property type="entry name" value="FAD_FR"/>
    <property type="match status" value="1"/>
</dbReference>
<dbReference type="InterPro" id="IPR036010">
    <property type="entry name" value="2Fe-2S_ferredoxin-like_sf"/>
</dbReference>
<dbReference type="SUPFAM" id="SSF54292">
    <property type="entry name" value="2Fe-2S ferredoxin-like"/>
    <property type="match status" value="1"/>
</dbReference>
<evidence type="ECO:0000256" key="6">
    <source>
        <dbReference type="ARBA" id="ARBA00023002"/>
    </source>
</evidence>
<dbReference type="Gene3D" id="3.40.50.80">
    <property type="entry name" value="Nucleotide-binding domain of ferredoxin-NADP reductase (FNR) module"/>
    <property type="match status" value="1"/>
</dbReference>
<dbReference type="PRINTS" id="PR00409">
    <property type="entry name" value="PHDIOXRDTASE"/>
</dbReference>